<protein>
    <submittedName>
        <fullName evidence="1">Uncharacterized protein</fullName>
    </submittedName>
</protein>
<sequence length="113" mass="12808">MGRGEGTSKGMIAIRWFLTKCHRLSVLDKASLFQDIPFHSQASGNQSDLQNKRKGAPTALQLLSATRARLSKFLLLKDWHIWTFLLQTSSKIPACRVGRTHEQVRERAVMDCL</sequence>
<proteinExistence type="predicted"/>
<comment type="caution">
    <text evidence="1">The sequence shown here is derived from an EMBL/GenBank/DDBJ whole genome shotgun (WGS) entry which is preliminary data.</text>
</comment>
<dbReference type="AlphaFoldDB" id="A0AAV7R1F9"/>
<evidence type="ECO:0000313" key="1">
    <source>
        <dbReference type="EMBL" id="KAJ1145517.1"/>
    </source>
</evidence>
<name>A0AAV7R1F9_PLEWA</name>
<keyword evidence="2" id="KW-1185">Reference proteome</keyword>
<evidence type="ECO:0000313" key="2">
    <source>
        <dbReference type="Proteomes" id="UP001066276"/>
    </source>
</evidence>
<gene>
    <name evidence="1" type="ORF">NDU88_011803</name>
</gene>
<dbReference type="EMBL" id="JANPWB010000010">
    <property type="protein sequence ID" value="KAJ1145517.1"/>
    <property type="molecule type" value="Genomic_DNA"/>
</dbReference>
<accession>A0AAV7R1F9</accession>
<reference evidence="1" key="1">
    <citation type="journal article" date="2022" name="bioRxiv">
        <title>Sequencing and chromosome-scale assembly of the giantPleurodeles waltlgenome.</title>
        <authorList>
            <person name="Brown T."/>
            <person name="Elewa A."/>
            <person name="Iarovenko S."/>
            <person name="Subramanian E."/>
            <person name="Araus A.J."/>
            <person name="Petzold A."/>
            <person name="Susuki M."/>
            <person name="Suzuki K.-i.T."/>
            <person name="Hayashi T."/>
            <person name="Toyoda A."/>
            <person name="Oliveira C."/>
            <person name="Osipova E."/>
            <person name="Leigh N.D."/>
            <person name="Simon A."/>
            <person name="Yun M.H."/>
        </authorList>
    </citation>
    <scope>NUCLEOTIDE SEQUENCE</scope>
    <source>
        <strain evidence="1">20211129_DDA</strain>
        <tissue evidence="1">Liver</tissue>
    </source>
</reference>
<organism evidence="1 2">
    <name type="scientific">Pleurodeles waltl</name>
    <name type="common">Iberian ribbed newt</name>
    <dbReference type="NCBI Taxonomy" id="8319"/>
    <lineage>
        <taxon>Eukaryota</taxon>
        <taxon>Metazoa</taxon>
        <taxon>Chordata</taxon>
        <taxon>Craniata</taxon>
        <taxon>Vertebrata</taxon>
        <taxon>Euteleostomi</taxon>
        <taxon>Amphibia</taxon>
        <taxon>Batrachia</taxon>
        <taxon>Caudata</taxon>
        <taxon>Salamandroidea</taxon>
        <taxon>Salamandridae</taxon>
        <taxon>Pleurodelinae</taxon>
        <taxon>Pleurodeles</taxon>
    </lineage>
</organism>
<dbReference type="Proteomes" id="UP001066276">
    <property type="component" value="Chromosome 6"/>
</dbReference>